<dbReference type="InterPro" id="IPR000182">
    <property type="entry name" value="GNAT_dom"/>
</dbReference>
<accession>A0A6P2CY31</accession>
<name>A0A6P2CY31_9BACT</name>
<dbReference type="CDD" id="cd04301">
    <property type="entry name" value="NAT_SF"/>
    <property type="match status" value="1"/>
</dbReference>
<dbReference type="Proteomes" id="UP000464178">
    <property type="component" value="Chromosome"/>
</dbReference>
<keyword evidence="3" id="KW-0812">Transmembrane</keyword>
<dbReference type="KEGG" id="gms:SOIL9_38030"/>
<organism evidence="5 6">
    <name type="scientific">Gemmata massiliana</name>
    <dbReference type="NCBI Taxonomy" id="1210884"/>
    <lineage>
        <taxon>Bacteria</taxon>
        <taxon>Pseudomonadati</taxon>
        <taxon>Planctomycetota</taxon>
        <taxon>Planctomycetia</taxon>
        <taxon>Gemmatales</taxon>
        <taxon>Gemmataceae</taxon>
        <taxon>Gemmata</taxon>
    </lineage>
</organism>
<evidence type="ECO:0000256" key="3">
    <source>
        <dbReference type="SAM" id="Phobius"/>
    </source>
</evidence>
<dbReference type="RefSeq" id="WP_162668558.1">
    <property type="nucleotide sequence ID" value="NZ_LR593886.1"/>
</dbReference>
<gene>
    <name evidence="5" type="ORF">SOIL9_38030</name>
</gene>
<dbReference type="SUPFAM" id="SSF55729">
    <property type="entry name" value="Acyl-CoA N-acyltransferases (Nat)"/>
    <property type="match status" value="1"/>
</dbReference>
<dbReference type="Pfam" id="PF00583">
    <property type="entry name" value="Acetyltransf_1"/>
    <property type="match status" value="1"/>
</dbReference>
<dbReference type="InterPro" id="IPR051016">
    <property type="entry name" value="Diverse_Substrate_AcTransf"/>
</dbReference>
<evidence type="ECO:0000256" key="1">
    <source>
        <dbReference type="ARBA" id="ARBA00022679"/>
    </source>
</evidence>
<dbReference type="Gene3D" id="3.40.630.30">
    <property type="match status" value="1"/>
</dbReference>
<dbReference type="PANTHER" id="PTHR10545">
    <property type="entry name" value="DIAMINE N-ACETYLTRANSFERASE"/>
    <property type="match status" value="1"/>
</dbReference>
<reference evidence="5 6" key="1">
    <citation type="submission" date="2019-05" db="EMBL/GenBank/DDBJ databases">
        <authorList>
            <consortium name="Science for Life Laboratories"/>
        </authorList>
    </citation>
    <scope>NUCLEOTIDE SEQUENCE [LARGE SCALE GENOMIC DNA]</scope>
    <source>
        <strain evidence="5">Soil9</strain>
    </source>
</reference>
<keyword evidence="6" id="KW-1185">Reference proteome</keyword>
<proteinExistence type="predicted"/>
<evidence type="ECO:0000313" key="6">
    <source>
        <dbReference type="Proteomes" id="UP000464178"/>
    </source>
</evidence>
<feature type="transmembrane region" description="Helical" evidence="3">
    <location>
        <begin position="52"/>
        <end position="72"/>
    </location>
</feature>
<evidence type="ECO:0000256" key="2">
    <source>
        <dbReference type="ARBA" id="ARBA00023315"/>
    </source>
</evidence>
<keyword evidence="3" id="KW-1133">Transmembrane helix</keyword>
<keyword evidence="3" id="KW-0472">Membrane</keyword>
<dbReference type="AlphaFoldDB" id="A0A6P2CY31"/>
<dbReference type="EMBL" id="LR593886">
    <property type="protein sequence ID" value="VTR93911.1"/>
    <property type="molecule type" value="Genomic_DNA"/>
</dbReference>
<dbReference type="PROSITE" id="PS51186">
    <property type="entry name" value="GNAT"/>
    <property type="match status" value="1"/>
</dbReference>
<evidence type="ECO:0000259" key="4">
    <source>
        <dbReference type="PROSITE" id="PS51186"/>
    </source>
</evidence>
<dbReference type="PANTHER" id="PTHR10545:SF29">
    <property type="entry name" value="GH14572P-RELATED"/>
    <property type="match status" value="1"/>
</dbReference>
<keyword evidence="2" id="KW-0012">Acyltransferase</keyword>
<protein>
    <recommendedName>
        <fullName evidence="4">N-acetyltransferase domain-containing protein</fullName>
    </recommendedName>
</protein>
<feature type="domain" description="N-acetyltransferase" evidence="4">
    <location>
        <begin position="1"/>
        <end position="156"/>
    </location>
</feature>
<dbReference type="InterPro" id="IPR016181">
    <property type="entry name" value="Acyl_CoA_acyltransferase"/>
</dbReference>
<keyword evidence="1 5" id="KW-0808">Transferase</keyword>
<sequence length="166" mass="17643">MQVREATIADAAEVLAFVRAKAQFDRELGAFTGELGTSEELIRLHLFGPRPFAFALLAGGPGPAVGFALYYFRYSSFRGRPSVWLDDLYVHPAARRQGAGRGLMGRLAELATAADCTHIAWVASASNTAAMSFYQRLGAAAVHQTGDAVTLQIEPAGLLAAISSAE</sequence>
<dbReference type="GO" id="GO:0008080">
    <property type="term" value="F:N-acetyltransferase activity"/>
    <property type="evidence" value="ECO:0007669"/>
    <property type="project" value="UniProtKB-ARBA"/>
</dbReference>
<evidence type="ECO:0000313" key="5">
    <source>
        <dbReference type="EMBL" id="VTR93911.1"/>
    </source>
</evidence>